<evidence type="ECO:0000256" key="10">
    <source>
        <dbReference type="ARBA" id="ARBA00023157"/>
    </source>
</evidence>
<dbReference type="GO" id="GO:0031505">
    <property type="term" value="P:fungal-type cell wall organization"/>
    <property type="evidence" value="ECO:0007669"/>
    <property type="project" value="TreeGrafter"/>
</dbReference>
<organism evidence="22 23">
    <name type="scientific">Diatrype stigma</name>
    <dbReference type="NCBI Taxonomy" id="117547"/>
    <lineage>
        <taxon>Eukaryota</taxon>
        <taxon>Fungi</taxon>
        <taxon>Dikarya</taxon>
        <taxon>Ascomycota</taxon>
        <taxon>Pezizomycotina</taxon>
        <taxon>Sordariomycetes</taxon>
        <taxon>Xylariomycetidae</taxon>
        <taxon>Xylariales</taxon>
        <taxon>Diatrypaceae</taxon>
        <taxon>Diatrype</taxon>
    </lineage>
</organism>
<evidence type="ECO:0000313" key="22">
    <source>
        <dbReference type="EMBL" id="KAK7743984.1"/>
    </source>
</evidence>
<keyword evidence="9 16" id="KW-0472">Membrane</keyword>
<feature type="compositionally biased region" description="Low complexity" evidence="19">
    <location>
        <begin position="336"/>
        <end position="376"/>
    </location>
</feature>
<evidence type="ECO:0000256" key="1">
    <source>
        <dbReference type="ARBA" id="ARBA00000822"/>
    </source>
</evidence>
<evidence type="ECO:0000256" key="5">
    <source>
        <dbReference type="ARBA" id="ARBA00022676"/>
    </source>
</evidence>
<feature type="active site" description="Nucleophile" evidence="17">
    <location>
        <position position="120"/>
    </location>
</feature>
<evidence type="ECO:0000256" key="3">
    <source>
        <dbReference type="ARBA" id="ARBA00004589"/>
    </source>
</evidence>
<evidence type="ECO:0000256" key="14">
    <source>
        <dbReference type="ARBA" id="ARBA00023316"/>
    </source>
</evidence>
<dbReference type="InterPro" id="IPR000757">
    <property type="entry name" value="Beta-glucanase-like"/>
</dbReference>
<dbReference type="GO" id="GO:0009277">
    <property type="term" value="C:fungal-type cell wall"/>
    <property type="evidence" value="ECO:0007669"/>
    <property type="project" value="TreeGrafter"/>
</dbReference>
<evidence type="ECO:0000256" key="19">
    <source>
        <dbReference type="SAM" id="MobiDB-lite"/>
    </source>
</evidence>
<comment type="similarity">
    <text evidence="15">Belongs to the glycosyl hydrolase 16 family. CRH1 subfamily.</text>
</comment>
<reference evidence="22 23" key="1">
    <citation type="submission" date="2024-02" db="EMBL/GenBank/DDBJ databases">
        <title>De novo assembly and annotation of 12 fungi associated with fruit tree decline syndrome in Ontario, Canada.</title>
        <authorList>
            <person name="Sulman M."/>
            <person name="Ellouze W."/>
            <person name="Ilyukhin E."/>
        </authorList>
    </citation>
    <scope>NUCLEOTIDE SEQUENCE [LARGE SCALE GENOMIC DNA]</scope>
    <source>
        <strain evidence="22 23">M11/M66-122</strain>
    </source>
</reference>
<dbReference type="GO" id="GO:0005975">
    <property type="term" value="P:carbohydrate metabolic process"/>
    <property type="evidence" value="ECO:0007669"/>
    <property type="project" value="InterPro"/>
</dbReference>
<accession>A0AAN9UGX8</accession>
<dbReference type="InterPro" id="IPR013320">
    <property type="entry name" value="ConA-like_dom_sf"/>
</dbReference>
<keyword evidence="10 18" id="KW-1015">Disulfide bond</keyword>
<dbReference type="EC" id="3.2.-.-" evidence="16"/>
<dbReference type="PROSITE" id="PS51762">
    <property type="entry name" value="GH16_2"/>
    <property type="match status" value="1"/>
</dbReference>
<feature type="disulfide bond" evidence="18">
    <location>
        <begin position="27"/>
        <end position="34"/>
    </location>
</feature>
<feature type="compositionally biased region" description="Basic and acidic residues" evidence="19">
    <location>
        <begin position="300"/>
        <end position="314"/>
    </location>
</feature>
<keyword evidence="23" id="KW-1185">Reference proteome</keyword>
<feature type="signal peptide" evidence="20">
    <location>
        <begin position="1"/>
        <end position="21"/>
    </location>
</feature>
<evidence type="ECO:0000256" key="9">
    <source>
        <dbReference type="ARBA" id="ARBA00023136"/>
    </source>
</evidence>
<dbReference type="PANTHER" id="PTHR10963:SF68">
    <property type="entry name" value="GLYCOSIDASE CRH1-RELATED"/>
    <property type="match status" value="1"/>
</dbReference>
<feature type="compositionally biased region" description="Low complexity" evidence="19">
    <location>
        <begin position="277"/>
        <end position="299"/>
    </location>
</feature>
<dbReference type="EMBL" id="JAKJXP020000127">
    <property type="protein sequence ID" value="KAK7743984.1"/>
    <property type="molecule type" value="Genomic_DNA"/>
</dbReference>
<keyword evidence="8 16" id="KW-0378">Hydrolase</keyword>
<keyword evidence="4" id="KW-0336">GPI-anchor</keyword>
<comment type="subcellular location">
    <subcellularLocation>
        <location evidence="2">Cell envelope</location>
    </subcellularLocation>
    <subcellularLocation>
        <location evidence="3">Membrane</location>
        <topology evidence="3">Lipid-anchor</topology>
        <topology evidence="3">GPI-anchor</topology>
    </subcellularLocation>
</comment>
<dbReference type="CDD" id="cd02183">
    <property type="entry name" value="GH16_fungal_CRH1_transglycosylase"/>
    <property type="match status" value="1"/>
</dbReference>
<gene>
    <name evidence="22" type="ORF">SLS62_010399</name>
</gene>
<evidence type="ECO:0000259" key="21">
    <source>
        <dbReference type="PROSITE" id="PS51762"/>
    </source>
</evidence>
<evidence type="ECO:0000256" key="6">
    <source>
        <dbReference type="ARBA" id="ARBA00022679"/>
    </source>
</evidence>
<dbReference type="InterPro" id="IPR017168">
    <property type="entry name" value="CHR-like"/>
</dbReference>
<dbReference type="GO" id="GO:0016757">
    <property type="term" value="F:glycosyltransferase activity"/>
    <property type="evidence" value="ECO:0007669"/>
    <property type="project" value="UniProtKB-KW"/>
</dbReference>
<dbReference type="SUPFAM" id="SSF49899">
    <property type="entry name" value="Concanavalin A-like lectins/glucanases"/>
    <property type="match status" value="1"/>
</dbReference>
<dbReference type="GO" id="GO:0098552">
    <property type="term" value="C:side of membrane"/>
    <property type="evidence" value="ECO:0007669"/>
    <property type="project" value="UniProtKB-KW"/>
</dbReference>
<evidence type="ECO:0000256" key="16">
    <source>
        <dbReference type="PIRNR" id="PIRNR037299"/>
    </source>
</evidence>
<evidence type="ECO:0000256" key="11">
    <source>
        <dbReference type="ARBA" id="ARBA00023180"/>
    </source>
</evidence>
<dbReference type="InterPro" id="IPR050546">
    <property type="entry name" value="Glycosyl_Hydrlase_16"/>
</dbReference>
<proteinExistence type="inferred from homology"/>
<keyword evidence="14" id="KW-0961">Cell wall biogenesis/degradation</keyword>
<evidence type="ECO:0000256" key="18">
    <source>
        <dbReference type="PIRSR" id="PIRSR037299-2"/>
    </source>
</evidence>
<keyword evidence="6" id="KW-0808">Transferase</keyword>
<evidence type="ECO:0000256" key="12">
    <source>
        <dbReference type="ARBA" id="ARBA00023288"/>
    </source>
</evidence>
<dbReference type="PANTHER" id="PTHR10963">
    <property type="entry name" value="GLYCOSYL HYDROLASE-RELATED"/>
    <property type="match status" value="1"/>
</dbReference>
<evidence type="ECO:0000256" key="2">
    <source>
        <dbReference type="ARBA" id="ARBA00004196"/>
    </source>
</evidence>
<feature type="active site" description="Proton donor" evidence="17">
    <location>
        <position position="124"/>
    </location>
</feature>
<dbReference type="Proteomes" id="UP001320420">
    <property type="component" value="Unassembled WGS sequence"/>
</dbReference>
<feature type="domain" description="GH16" evidence="21">
    <location>
        <begin position="23"/>
        <end position="238"/>
    </location>
</feature>
<evidence type="ECO:0000256" key="17">
    <source>
        <dbReference type="PIRSR" id="PIRSR037299-1"/>
    </source>
</evidence>
<sequence>MFSKAFSTAAAVLAVTKLVSAQTSTDCNPMEKTCPDDPAFGGTVEVDFTKGESDVFKAFDGTTIDYTKDGAVFTINKETDAPTIGANKYIFFGKVDVTVQASVGQGVVTSFVLQSDDLDEIDWEWLGGDTTQVQTNYFGKGDTTTYDRGAYHQVSNPQTSTHTYTVDWTKDYIRWSIDGVQVRELKYADAKGGTRFPQTPMQIRLGTWVAGGKNSPVGTVEWAGGYTDFTQAPFIAYYKSIKIQDYSNGVDGASKYVWDSGSDGSYESIQVVTGDNSETSSTSAAPSSTTAKPSSTAESKTSDKTSDKTSEKTDSASATASATGSKTTVSTVASASATASGSGSGSGSATASPTGGASETSGSSTSETDSAPSSTSIPQTDAAFKAGSSAIVMGAGLFIAGLFL</sequence>
<comment type="caution">
    <text evidence="22">The sequence shown here is derived from an EMBL/GenBank/DDBJ whole genome shotgun (WGS) entry which is preliminary data.</text>
</comment>
<evidence type="ECO:0000256" key="7">
    <source>
        <dbReference type="ARBA" id="ARBA00022729"/>
    </source>
</evidence>
<keyword evidence="12" id="KW-0449">Lipoprotein</keyword>
<feature type="chain" id="PRO_5042894952" description="Crh-like protein" evidence="20">
    <location>
        <begin position="22"/>
        <end position="404"/>
    </location>
</feature>
<evidence type="ECO:0000256" key="20">
    <source>
        <dbReference type="SAM" id="SignalP"/>
    </source>
</evidence>
<keyword evidence="7 20" id="KW-0732">Signal</keyword>
<evidence type="ECO:0000313" key="23">
    <source>
        <dbReference type="Proteomes" id="UP001320420"/>
    </source>
</evidence>
<keyword evidence="13" id="KW-0326">Glycosidase</keyword>
<evidence type="ECO:0000256" key="8">
    <source>
        <dbReference type="ARBA" id="ARBA00022801"/>
    </source>
</evidence>
<feature type="region of interest" description="Disordered" evidence="19">
    <location>
        <begin position="336"/>
        <end position="379"/>
    </location>
</feature>
<evidence type="ECO:0000256" key="4">
    <source>
        <dbReference type="ARBA" id="ARBA00022622"/>
    </source>
</evidence>
<name>A0AAN9UGX8_9PEZI</name>
<dbReference type="Pfam" id="PF00722">
    <property type="entry name" value="Glyco_hydro_16"/>
    <property type="match status" value="1"/>
</dbReference>
<evidence type="ECO:0000256" key="15">
    <source>
        <dbReference type="ARBA" id="ARBA00038074"/>
    </source>
</evidence>
<dbReference type="AlphaFoldDB" id="A0AAN9UGX8"/>
<dbReference type="Gene3D" id="2.60.120.200">
    <property type="match status" value="1"/>
</dbReference>
<feature type="compositionally biased region" description="Low complexity" evidence="19">
    <location>
        <begin position="315"/>
        <end position="324"/>
    </location>
</feature>
<feature type="region of interest" description="Disordered" evidence="19">
    <location>
        <begin position="272"/>
        <end position="324"/>
    </location>
</feature>
<dbReference type="GO" id="GO:0008843">
    <property type="term" value="F:endochitinase activity"/>
    <property type="evidence" value="ECO:0007669"/>
    <property type="project" value="UniProtKB-EC"/>
</dbReference>
<evidence type="ECO:0000256" key="13">
    <source>
        <dbReference type="ARBA" id="ARBA00023295"/>
    </source>
</evidence>
<comment type="catalytic activity">
    <reaction evidence="1">
        <text>Random endo-hydrolysis of N-acetyl-beta-D-glucosaminide (1-&gt;4)-beta-linkages in chitin and chitodextrins.</text>
        <dbReference type="EC" id="3.2.1.14"/>
    </reaction>
</comment>
<dbReference type="PIRSF" id="PIRSF037299">
    <property type="entry name" value="Glycosidase_CRH1_prd"/>
    <property type="match status" value="1"/>
</dbReference>
<protein>
    <recommendedName>
        <fullName evidence="16">Crh-like protein</fullName>
        <ecNumber evidence="16">3.2.-.-</ecNumber>
    </recommendedName>
</protein>
<keyword evidence="11" id="KW-0325">Glycoprotein</keyword>
<keyword evidence="5" id="KW-0328">Glycosyltransferase</keyword>